<feature type="region of interest" description="Disordered" evidence="1">
    <location>
        <begin position="132"/>
        <end position="182"/>
    </location>
</feature>
<protein>
    <submittedName>
        <fullName evidence="2">Uncharacterized protein</fullName>
    </submittedName>
</protein>
<evidence type="ECO:0000313" key="2">
    <source>
        <dbReference type="EMBL" id="KAF7298819.1"/>
    </source>
</evidence>
<gene>
    <name evidence="2" type="ORF">MIND_00829500</name>
</gene>
<dbReference type="GeneID" id="59347481"/>
<dbReference type="EMBL" id="JACAZF010000007">
    <property type="protein sequence ID" value="KAF7298819.1"/>
    <property type="molecule type" value="Genomic_DNA"/>
</dbReference>
<comment type="caution">
    <text evidence="2">The sequence shown here is derived from an EMBL/GenBank/DDBJ whole genome shotgun (WGS) entry which is preliminary data.</text>
</comment>
<keyword evidence="3" id="KW-1185">Reference proteome</keyword>
<reference evidence="2" key="1">
    <citation type="submission" date="2020-05" db="EMBL/GenBank/DDBJ databases">
        <title>Mycena genomes resolve the evolution of fungal bioluminescence.</title>
        <authorList>
            <person name="Tsai I.J."/>
        </authorList>
    </citation>
    <scope>NUCLEOTIDE SEQUENCE</scope>
    <source>
        <strain evidence="2">171206Taipei</strain>
    </source>
</reference>
<feature type="compositionally biased region" description="Basic and acidic residues" evidence="1">
    <location>
        <begin position="133"/>
        <end position="149"/>
    </location>
</feature>
<sequence>MQLACTIGHAQRVEMTRGSPTYATSMQALFTQLTLEMTDIENEIAIVRNRVEIGKNFLDLANEELLPEQVKYRAMMLHAIALVGEREWANLLRRRTLIRPYKNRTASHQAYAEKPEFLVQIAAWMESLPNAKPIRDSEGTPTDVNEKTEPAGGSGSVMCNGEKAGPTTDDTPAVDGKEGEEA</sequence>
<name>A0A8H6SG75_9AGAR</name>
<evidence type="ECO:0000256" key="1">
    <source>
        <dbReference type="SAM" id="MobiDB-lite"/>
    </source>
</evidence>
<proteinExistence type="predicted"/>
<dbReference type="AlphaFoldDB" id="A0A8H6SG75"/>
<accession>A0A8H6SG75</accession>
<evidence type="ECO:0000313" key="3">
    <source>
        <dbReference type="Proteomes" id="UP000636479"/>
    </source>
</evidence>
<dbReference type="RefSeq" id="XP_037218207.1">
    <property type="nucleotide sequence ID" value="XM_037364965.1"/>
</dbReference>
<dbReference type="Proteomes" id="UP000636479">
    <property type="component" value="Unassembled WGS sequence"/>
</dbReference>
<organism evidence="2 3">
    <name type="scientific">Mycena indigotica</name>
    <dbReference type="NCBI Taxonomy" id="2126181"/>
    <lineage>
        <taxon>Eukaryota</taxon>
        <taxon>Fungi</taxon>
        <taxon>Dikarya</taxon>
        <taxon>Basidiomycota</taxon>
        <taxon>Agaricomycotina</taxon>
        <taxon>Agaricomycetes</taxon>
        <taxon>Agaricomycetidae</taxon>
        <taxon>Agaricales</taxon>
        <taxon>Marasmiineae</taxon>
        <taxon>Mycenaceae</taxon>
        <taxon>Mycena</taxon>
    </lineage>
</organism>